<evidence type="ECO:0000313" key="2">
    <source>
        <dbReference type="Proteomes" id="UP001056429"/>
    </source>
</evidence>
<reference evidence="1" key="2">
    <citation type="submission" date="2021-04" db="EMBL/GenBank/DDBJ databases">
        <authorList>
            <person name="Dong X."/>
        </authorList>
    </citation>
    <scope>NUCLEOTIDE SEQUENCE</scope>
    <source>
        <strain evidence="1">ZWT</strain>
    </source>
</reference>
<accession>A0A9J6P769</accession>
<name>A0A9J6P769_9CLOT</name>
<gene>
    <name evidence="1" type="ORF">KDK92_16500</name>
</gene>
<proteinExistence type="predicted"/>
<evidence type="ECO:0000313" key="1">
    <source>
        <dbReference type="EMBL" id="MCM1991336.1"/>
    </source>
</evidence>
<dbReference type="AlphaFoldDB" id="A0A9J6P769"/>
<organism evidence="1 2">
    <name type="scientific">Oceanirhabdus seepicola</name>
    <dbReference type="NCBI Taxonomy" id="2828781"/>
    <lineage>
        <taxon>Bacteria</taxon>
        <taxon>Bacillati</taxon>
        <taxon>Bacillota</taxon>
        <taxon>Clostridia</taxon>
        <taxon>Eubacteriales</taxon>
        <taxon>Clostridiaceae</taxon>
        <taxon>Oceanirhabdus</taxon>
    </lineage>
</organism>
<protein>
    <submittedName>
        <fullName evidence="1">Uncharacterized protein</fullName>
    </submittedName>
</protein>
<keyword evidence="2" id="KW-1185">Reference proteome</keyword>
<dbReference type="RefSeq" id="WP_250860443.1">
    <property type="nucleotide sequence ID" value="NZ_JAGSOJ010000003.1"/>
</dbReference>
<reference evidence="1" key="1">
    <citation type="journal article" date="2021" name="mSystems">
        <title>Bacteria and Archaea Synergistically Convert Glycine Betaine to Biogenic Methane in the Formosa Cold Seep of the South China Sea.</title>
        <authorList>
            <person name="Li L."/>
            <person name="Zhang W."/>
            <person name="Zhang S."/>
            <person name="Song L."/>
            <person name="Sun Q."/>
            <person name="Zhang H."/>
            <person name="Xiang H."/>
            <person name="Dong X."/>
        </authorList>
    </citation>
    <scope>NUCLEOTIDE SEQUENCE</scope>
    <source>
        <strain evidence="1">ZWT</strain>
    </source>
</reference>
<dbReference type="Proteomes" id="UP001056429">
    <property type="component" value="Unassembled WGS sequence"/>
</dbReference>
<dbReference type="EMBL" id="JAGSOJ010000003">
    <property type="protein sequence ID" value="MCM1991336.1"/>
    <property type="molecule type" value="Genomic_DNA"/>
</dbReference>
<comment type="caution">
    <text evidence="1">The sequence shown here is derived from an EMBL/GenBank/DDBJ whole genome shotgun (WGS) entry which is preliminary data.</text>
</comment>
<sequence>MKNNPKLSTTKEKKLEDLIDKDSTLGVQRKYSNGKNFNDILTSYIRNKLGKCMEERV</sequence>